<name>A0ACC1J0L8_9FUNG</name>
<evidence type="ECO:0000313" key="1">
    <source>
        <dbReference type="EMBL" id="KAJ1933145.1"/>
    </source>
</evidence>
<protein>
    <submittedName>
        <fullName evidence="1">Ferroxidase fet3</fullName>
    </submittedName>
</protein>
<keyword evidence="2" id="KW-1185">Reference proteome</keyword>
<proteinExistence type="predicted"/>
<accession>A0ACC1J0L8</accession>
<dbReference type="EMBL" id="JANBPW010005199">
    <property type="protein sequence ID" value="KAJ1933145.1"/>
    <property type="molecule type" value="Genomic_DNA"/>
</dbReference>
<reference evidence="1" key="1">
    <citation type="submission" date="2022-07" db="EMBL/GenBank/DDBJ databases">
        <title>Phylogenomic reconstructions and comparative analyses of Kickxellomycotina fungi.</title>
        <authorList>
            <person name="Reynolds N.K."/>
            <person name="Stajich J.E."/>
            <person name="Barry K."/>
            <person name="Grigoriev I.V."/>
            <person name="Crous P."/>
            <person name="Smith M.E."/>
        </authorList>
    </citation>
    <scope>NUCLEOTIDE SEQUENCE</scope>
    <source>
        <strain evidence="1">NRRL 5244</strain>
    </source>
</reference>
<dbReference type="Proteomes" id="UP001150603">
    <property type="component" value="Unassembled WGS sequence"/>
</dbReference>
<sequence>MFLQVYLVTTILSLSALGAQVLHDWTISNISVNLDGKHPRTVVGINGQLTMPVVRAQLGDTLILRLHNDLDEATGLHSHGIFNNGTNYYDGAGRITECGIAPKASFEYRIPLNQTGTYWLHGHHGSQYVNGLRGPLIITDPDGEPYKYDEDVVIAMEDFFPHTSHMVMAGEPDMSKMNATAMVNRQDKQQVDEFPLRDKMKAPEDKYPIPLINGQQTLQHQNLHFTPGRTYRIRLLNIGSTMMFRFAIEGHELRIIEVDGLPTNPHPVRSVEVTVAQRVSVLVTARPQATHNYLYHIEQFSDIFPELAGFNPNHQEGLVRYAGSAPIQRCNDF</sequence>
<gene>
    <name evidence="1" type="primary">FET3_12</name>
    <name evidence="1" type="ORF">FBU59_006129</name>
</gene>
<organism evidence="1 2">
    <name type="scientific">Linderina macrospora</name>
    <dbReference type="NCBI Taxonomy" id="4868"/>
    <lineage>
        <taxon>Eukaryota</taxon>
        <taxon>Fungi</taxon>
        <taxon>Fungi incertae sedis</taxon>
        <taxon>Zoopagomycota</taxon>
        <taxon>Kickxellomycotina</taxon>
        <taxon>Kickxellomycetes</taxon>
        <taxon>Kickxellales</taxon>
        <taxon>Kickxellaceae</taxon>
        <taxon>Linderina</taxon>
    </lineage>
</organism>
<evidence type="ECO:0000313" key="2">
    <source>
        <dbReference type="Proteomes" id="UP001150603"/>
    </source>
</evidence>
<comment type="caution">
    <text evidence="1">The sequence shown here is derived from an EMBL/GenBank/DDBJ whole genome shotgun (WGS) entry which is preliminary data.</text>
</comment>
<feature type="non-terminal residue" evidence="1">
    <location>
        <position position="333"/>
    </location>
</feature>